<dbReference type="Proteomes" id="UP000601223">
    <property type="component" value="Unassembled WGS sequence"/>
</dbReference>
<organism evidence="7 8">
    <name type="scientific">Catellatospora bangladeshensis</name>
    <dbReference type="NCBI Taxonomy" id="310355"/>
    <lineage>
        <taxon>Bacteria</taxon>
        <taxon>Bacillati</taxon>
        <taxon>Actinomycetota</taxon>
        <taxon>Actinomycetes</taxon>
        <taxon>Micromonosporales</taxon>
        <taxon>Micromonosporaceae</taxon>
        <taxon>Catellatospora</taxon>
    </lineage>
</organism>
<keyword evidence="3" id="KW-0547">Nucleotide-binding</keyword>
<dbReference type="InterPro" id="IPR003439">
    <property type="entry name" value="ABC_transporter-like_ATP-bd"/>
</dbReference>
<accession>A0A8J3NL88</accession>
<evidence type="ECO:0000256" key="5">
    <source>
        <dbReference type="ARBA" id="ARBA00023136"/>
    </source>
</evidence>
<dbReference type="Gene3D" id="2.40.50.140">
    <property type="entry name" value="Nucleic acid-binding proteins"/>
    <property type="match status" value="1"/>
</dbReference>
<reference evidence="7 8" key="1">
    <citation type="submission" date="2021-01" db="EMBL/GenBank/DDBJ databases">
        <title>Whole genome shotgun sequence of Catellatospora bangladeshensis NBRC 107357.</title>
        <authorList>
            <person name="Komaki H."/>
            <person name="Tamura T."/>
        </authorList>
    </citation>
    <scope>NUCLEOTIDE SEQUENCE [LARGE SCALE GENOMIC DNA]</scope>
    <source>
        <strain evidence="7 8">NBRC 107357</strain>
    </source>
</reference>
<dbReference type="PROSITE" id="PS50893">
    <property type="entry name" value="ABC_TRANSPORTER_2"/>
    <property type="match status" value="1"/>
</dbReference>
<evidence type="ECO:0000256" key="4">
    <source>
        <dbReference type="ARBA" id="ARBA00022840"/>
    </source>
</evidence>
<dbReference type="Gene3D" id="3.40.50.300">
    <property type="entry name" value="P-loop containing nucleotide triphosphate hydrolases"/>
    <property type="match status" value="1"/>
</dbReference>
<dbReference type="GO" id="GO:0016887">
    <property type="term" value="F:ATP hydrolysis activity"/>
    <property type="evidence" value="ECO:0007669"/>
    <property type="project" value="InterPro"/>
</dbReference>
<dbReference type="SUPFAM" id="SSF52540">
    <property type="entry name" value="P-loop containing nucleoside triphosphate hydrolases"/>
    <property type="match status" value="1"/>
</dbReference>
<dbReference type="Pfam" id="PF08402">
    <property type="entry name" value="TOBE_2"/>
    <property type="match status" value="1"/>
</dbReference>
<dbReference type="FunFam" id="3.40.50.300:FF:000042">
    <property type="entry name" value="Maltose/maltodextrin ABC transporter, ATP-binding protein"/>
    <property type="match status" value="1"/>
</dbReference>
<dbReference type="InterPro" id="IPR015853">
    <property type="entry name" value="ABC_transpr_FbpC"/>
</dbReference>
<dbReference type="Pfam" id="PF00005">
    <property type="entry name" value="ABC_tran"/>
    <property type="match status" value="1"/>
</dbReference>
<dbReference type="SMART" id="SM00382">
    <property type="entry name" value="AAA"/>
    <property type="match status" value="1"/>
</dbReference>
<dbReference type="InterPro" id="IPR027417">
    <property type="entry name" value="P-loop_NTPase"/>
</dbReference>
<dbReference type="InterPro" id="IPR012340">
    <property type="entry name" value="NA-bd_OB-fold"/>
</dbReference>
<keyword evidence="1" id="KW-0813">Transport</keyword>
<dbReference type="EMBL" id="BONF01000029">
    <property type="protein sequence ID" value="GIF83546.1"/>
    <property type="molecule type" value="Genomic_DNA"/>
</dbReference>
<evidence type="ECO:0000256" key="3">
    <source>
        <dbReference type="ARBA" id="ARBA00022741"/>
    </source>
</evidence>
<dbReference type="GO" id="GO:0055052">
    <property type="term" value="C:ATP-binding cassette (ABC) transporter complex, substrate-binding subunit-containing"/>
    <property type="evidence" value="ECO:0007669"/>
    <property type="project" value="TreeGrafter"/>
</dbReference>
<dbReference type="CDD" id="cd03259">
    <property type="entry name" value="ABC_Carb_Solutes_like"/>
    <property type="match status" value="1"/>
</dbReference>
<dbReference type="PROSITE" id="PS00211">
    <property type="entry name" value="ABC_TRANSPORTER_1"/>
    <property type="match status" value="1"/>
</dbReference>
<dbReference type="InterPro" id="IPR047641">
    <property type="entry name" value="ABC_transpr_MalK/UgpC-like"/>
</dbReference>
<dbReference type="InterPro" id="IPR017871">
    <property type="entry name" value="ABC_transporter-like_CS"/>
</dbReference>
<proteinExistence type="predicted"/>
<keyword evidence="4 7" id="KW-0067">ATP-binding</keyword>
<protein>
    <submittedName>
        <fullName evidence="7">sn-glycerol-3-phosphate import ATP-binding protein UgpC</fullName>
    </submittedName>
</protein>
<evidence type="ECO:0000313" key="7">
    <source>
        <dbReference type="EMBL" id="GIF83546.1"/>
    </source>
</evidence>
<evidence type="ECO:0000313" key="8">
    <source>
        <dbReference type="Proteomes" id="UP000601223"/>
    </source>
</evidence>
<dbReference type="InterPro" id="IPR008995">
    <property type="entry name" value="Mo/tungstate-bd_C_term_dom"/>
</dbReference>
<dbReference type="PANTHER" id="PTHR43875:SF1">
    <property type="entry name" value="OSMOPROTECTIVE COMPOUNDS UPTAKE ATP-BINDING PROTEIN GGTA"/>
    <property type="match status" value="1"/>
</dbReference>
<feature type="domain" description="ABC transporter" evidence="6">
    <location>
        <begin position="5"/>
        <end position="235"/>
    </location>
</feature>
<keyword evidence="5" id="KW-0472">Membrane</keyword>
<dbReference type="InterPro" id="IPR003593">
    <property type="entry name" value="AAA+_ATPase"/>
</dbReference>
<dbReference type="GO" id="GO:0005524">
    <property type="term" value="F:ATP binding"/>
    <property type="evidence" value="ECO:0007669"/>
    <property type="project" value="UniProtKB-KW"/>
</dbReference>
<gene>
    <name evidence="7" type="primary">ugpC</name>
    <name evidence="7" type="ORF">Cba03nite_48950</name>
</gene>
<comment type="caution">
    <text evidence="7">The sequence shown here is derived from an EMBL/GenBank/DDBJ whole genome shotgun (WGS) entry which is preliminary data.</text>
</comment>
<evidence type="ECO:0000256" key="2">
    <source>
        <dbReference type="ARBA" id="ARBA00022475"/>
    </source>
</evidence>
<dbReference type="SUPFAM" id="SSF50331">
    <property type="entry name" value="MOP-like"/>
    <property type="match status" value="1"/>
</dbReference>
<dbReference type="AlphaFoldDB" id="A0A8J3NL88"/>
<evidence type="ECO:0000259" key="6">
    <source>
        <dbReference type="PROSITE" id="PS50893"/>
    </source>
</evidence>
<dbReference type="PANTHER" id="PTHR43875">
    <property type="entry name" value="MALTODEXTRIN IMPORT ATP-BINDING PROTEIN MSMX"/>
    <property type="match status" value="1"/>
</dbReference>
<name>A0A8J3NL88_9ACTN</name>
<keyword evidence="8" id="KW-1185">Reference proteome</keyword>
<sequence length="349" mass="36798">MTAGLILRGVHLTRGTIPALRGIDLTVARGELLVVLGPSGAGKSSLLRAVAGLDRITAGTVAIGGRDVTALRPGQRNVSMVFQSYSLLPHLTVADNIAFGHRIRGADRRAAADRAAAAAASVGCADLLARRPHQLSGGERQRVALARALVREPDVFLLDEPLAHLDAALRTSMRTEIRAVHDRLGTTTVHVTHDQSEAMALGDRIAVLRDGRIEQLGTPDEVWHRPRTRYVASFVGAPGMNLLPADGPLRPPGTAAGAELGVRPEHVTVIAAGSTTDGAIGEVERVEVLGEDALVHLRLGAHAVVARVPARTRPAPGDRVTVHVADEHLHAFDAITGERIPLPAEAATR</sequence>
<dbReference type="Gene3D" id="2.40.50.100">
    <property type="match status" value="1"/>
</dbReference>
<keyword evidence="2" id="KW-1003">Cell membrane</keyword>
<dbReference type="GO" id="GO:0015408">
    <property type="term" value="F:ABC-type ferric iron transporter activity"/>
    <property type="evidence" value="ECO:0007669"/>
    <property type="project" value="InterPro"/>
</dbReference>
<evidence type="ECO:0000256" key="1">
    <source>
        <dbReference type="ARBA" id="ARBA00022448"/>
    </source>
</evidence>
<dbReference type="InterPro" id="IPR013611">
    <property type="entry name" value="Transp-assoc_OB_typ2"/>
</dbReference>
<dbReference type="RefSeq" id="WP_203750538.1">
    <property type="nucleotide sequence ID" value="NZ_BONF01000029.1"/>
</dbReference>